<dbReference type="Pfam" id="PF13669">
    <property type="entry name" value="Glyoxalase_4"/>
    <property type="match status" value="1"/>
</dbReference>
<reference evidence="1 2" key="1">
    <citation type="submission" date="2016-01" db="EMBL/GenBank/DDBJ databases">
        <authorList>
            <consortium name="TB Trials Study Group"/>
            <person name="Sutton G."/>
            <person name="Brinkac L."/>
            <person name="Sanka R."/>
            <person name="Adams M."/>
            <person name="Lau E.L."/>
            <person name="Macaden R."/>
            <person name="Grewal H.M.S."/>
        </authorList>
    </citation>
    <scope>NUCLEOTIDE SEQUENCE [LARGE SCALE GENOMIC DNA]</scope>
    <source>
        <strain evidence="1 2">IS-1744</strain>
    </source>
</reference>
<organism evidence="1 2">
    <name type="scientific">Mycobacterium lehmannii</name>
    <dbReference type="NCBI Taxonomy" id="2048550"/>
    <lineage>
        <taxon>Bacteria</taxon>
        <taxon>Bacillati</taxon>
        <taxon>Actinomycetota</taxon>
        <taxon>Actinomycetes</taxon>
        <taxon>Mycobacteriales</taxon>
        <taxon>Mycobacteriaceae</taxon>
        <taxon>Mycobacterium</taxon>
    </lineage>
</organism>
<keyword evidence="2" id="KW-1185">Reference proteome</keyword>
<dbReference type="AlphaFoldDB" id="A0A101ADY7"/>
<protein>
    <submittedName>
        <fullName evidence="1">Glyoxalase</fullName>
    </submittedName>
</protein>
<dbReference type="Proteomes" id="UP000053707">
    <property type="component" value="Unassembled WGS sequence"/>
</dbReference>
<gene>
    <name evidence="1" type="ORF">AU192_12655</name>
</gene>
<comment type="caution">
    <text evidence="1">The sequence shown here is derived from an EMBL/GenBank/DDBJ whole genome shotgun (WGS) entry which is preliminary data.</text>
</comment>
<dbReference type="SUPFAM" id="SSF54593">
    <property type="entry name" value="Glyoxalase/Bleomycin resistance protein/Dihydroxybiphenyl dioxygenase"/>
    <property type="match status" value="1"/>
</dbReference>
<evidence type="ECO:0000313" key="1">
    <source>
        <dbReference type="EMBL" id="KUI21266.1"/>
    </source>
</evidence>
<dbReference type="Gene3D" id="3.10.180.10">
    <property type="entry name" value="2,3-Dihydroxybiphenyl 1,2-Dioxygenase, domain 1"/>
    <property type="match status" value="1"/>
</dbReference>
<proteinExistence type="predicted"/>
<name>A0A101ADY7_9MYCO</name>
<accession>A0A101ADY7</accession>
<dbReference type="InterPro" id="IPR029068">
    <property type="entry name" value="Glyas_Bleomycin-R_OHBP_Dase"/>
</dbReference>
<evidence type="ECO:0000313" key="2">
    <source>
        <dbReference type="Proteomes" id="UP000053707"/>
    </source>
</evidence>
<dbReference type="EMBL" id="LQIR01000001">
    <property type="protein sequence ID" value="KUI21266.1"/>
    <property type="molecule type" value="Genomic_DNA"/>
</dbReference>
<sequence length="202" mass="22202">MIVRMDLFEQPWPEGDFRFFQLGHVVEDVLEAAASWARVFGVGPFHVLPIADQVADYGGEIRTVRIQVAVAQAGPVQIELIQQHCDTPSIYSEWSRGGTSSFHQIATITSDYNAKTAHFASLGYPVAAQSTGGGFRVAYIDTVAAFGFYTEVVEAPTAFLDQVRAISETCADWDGSDPVRIMTRDGYRVPEDSKGHPRTLKS</sequence>